<evidence type="ECO:0000313" key="4">
    <source>
        <dbReference type="EMBL" id="TWT53271.1"/>
    </source>
</evidence>
<evidence type="ECO:0000256" key="1">
    <source>
        <dbReference type="SAM" id="Coils"/>
    </source>
</evidence>
<feature type="chain" id="PRO_5022810144" description="Chromosome partition protein Smc" evidence="3">
    <location>
        <begin position="29"/>
        <end position="240"/>
    </location>
</feature>
<feature type="compositionally biased region" description="Polar residues" evidence="2">
    <location>
        <begin position="48"/>
        <end position="59"/>
    </location>
</feature>
<name>A0A5C5WSY5_9BACT</name>
<keyword evidence="3" id="KW-0732">Signal</keyword>
<feature type="region of interest" description="Disordered" evidence="2">
    <location>
        <begin position="221"/>
        <end position="240"/>
    </location>
</feature>
<dbReference type="OrthoDB" id="264011at2"/>
<evidence type="ECO:0000256" key="3">
    <source>
        <dbReference type="SAM" id="SignalP"/>
    </source>
</evidence>
<proteinExistence type="predicted"/>
<dbReference type="EMBL" id="SJPI01000001">
    <property type="protein sequence ID" value="TWT53271.1"/>
    <property type="molecule type" value="Genomic_DNA"/>
</dbReference>
<accession>A0A5C5WSY5</accession>
<dbReference type="Proteomes" id="UP000316598">
    <property type="component" value="Unassembled WGS sequence"/>
</dbReference>
<evidence type="ECO:0008006" key="6">
    <source>
        <dbReference type="Google" id="ProtNLM"/>
    </source>
</evidence>
<reference evidence="4 5" key="1">
    <citation type="submission" date="2019-02" db="EMBL/GenBank/DDBJ databases">
        <title>Deep-cultivation of Planctomycetes and their phenomic and genomic characterization uncovers novel biology.</title>
        <authorList>
            <person name="Wiegand S."/>
            <person name="Jogler M."/>
            <person name="Boedeker C."/>
            <person name="Pinto D."/>
            <person name="Vollmers J."/>
            <person name="Rivas-Marin E."/>
            <person name="Kohn T."/>
            <person name="Peeters S.H."/>
            <person name="Heuer A."/>
            <person name="Rast P."/>
            <person name="Oberbeckmann S."/>
            <person name="Bunk B."/>
            <person name="Jeske O."/>
            <person name="Meyerdierks A."/>
            <person name="Storesund J.E."/>
            <person name="Kallscheuer N."/>
            <person name="Luecker S."/>
            <person name="Lage O.M."/>
            <person name="Pohl T."/>
            <person name="Merkel B.J."/>
            <person name="Hornburger P."/>
            <person name="Mueller R.-W."/>
            <person name="Bruemmer F."/>
            <person name="Labrenz M."/>
            <person name="Spormann A.M."/>
            <person name="Op Den Camp H."/>
            <person name="Overmann J."/>
            <person name="Amann R."/>
            <person name="Jetten M.S.M."/>
            <person name="Mascher T."/>
            <person name="Medema M.H."/>
            <person name="Devos D.P."/>
            <person name="Kaster A.-K."/>
            <person name="Ovreas L."/>
            <person name="Rohde M."/>
            <person name="Galperin M.Y."/>
            <person name="Jogler C."/>
        </authorList>
    </citation>
    <scope>NUCLEOTIDE SEQUENCE [LARGE SCALE GENOMIC DNA]</scope>
    <source>
        <strain evidence="4 5">Pla22</strain>
    </source>
</reference>
<dbReference type="AlphaFoldDB" id="A0A5C5WSY5"/>
<feature type="coiled-coil region" evidence="1">
    <location>
        <begin position="171"/>
        <end position="212"/>
    </location>
</feature>
<keyword evidence="5" id="KW-1185">Reference proteome</keyword>
<sequence precursor="true">MTKVSQKIIRVGAMVTVLATIAAPHTLANERVAQTVTADRDSEEKTGESPTVRKSTSGAEASRKNVVLDATTEASALQLVDSHLPELRPILENLRRVQPKAYRKAVIGLARSSRRLEALRQRDEPTFDVELQELKLRTQVDLLTAKLKVRDSDKDRSELQTAVTNLQSVQVQRLQLEVEFLKQRVANAKQTLETAQERLKSKQSDASKQIEKAIEASLRKAGRLDAGRKRNSKETVANDE</sequence>
<feature type="region of interest" description="Disordered" evidence="2">
    <location>
        <begin position="35"/>
        <end position="64"/>
    </location>
</feature>
<keyword evidence="1" id="KW-0175">Coiled coil</keyword>
<feature type="compositionally biased region" description="Basic and acidic residues" evidence="2">
    <location>
        <begin position="38"/>
        <end position="47"/>
    </location>
</feature>
<comment type="caution">
    <text evidence="4">The sequence shown here is derived from an EMBL/GenBank/DDBJ whole genome shotgun (WGS) entry which is preliminary data.</text>
</comment>
<organism evidence="4 5">
    <name type="scientific">Rubripirellula amarantea</name>
    <dbReference type="NCBI Taxonomy" id="2527999"/>
    <lineage>
        <taxon>Bacteria</taxon>
        <taxon>Pseudomonadati</taxon>
        <taxon>Planctomycetota</taxon>
        <taxon>Planctomycetia</taxon>
        <taxon>Pirellulales</taxon>
        <taxon>Pirellulaceae</taxon>
        <taxon>Rubripirellula</taxon>
    </lineage>
</organism>
<feature type="signal peptide" evidence="3">
    <location>
        <begin position="1"/>
        <end position="28"/>
    </location>
</feature>
<evidence type="ECO:0000256" key="2">
    <source>
        <dbReference type="SAM" id="MobiDB-lite"/>
    </source>
</evidence>
<protein>
    <recommendedName>
        <fullName evidence="6">Chromosome partition protein Smc</fullName>
    </recommendedName>
</protein>
<dbReference type="RefSeq" id="WP_146513518.1">
    <property type="nucleotide sequence ID" value="NZ_SJPI01000001.1"/>
</dbReference>
<evidence type="ECO:0000313" key="5">
    <source>
        <dbReference type="Proteomes" id="UP000316598"/>
    </source>
</evidence>
<gene>
    <name evidence="4" type="ORF">Pla22_08990</name>
</gene>